<evidence type="ECO:0000259" key="5">
    <source>
        <dbReference type="Pfam" id="PF05726"/>
    </source>
</evidence>
<dbReference type="Pfam" id="PF02678">
    <property type="entry name" value="Pirin"/>
    <property type="match status" value="1"/>
</dbReference>
<dbReference type="InterPro" id="IPR008778">
    <property type="entry name" value="Pirin_C_dom"/>
</dbReference>
<evidence type="ECO:0000313" key="7">
    <source>
        <dbReference type="Proteomes" id="UP000739565"/>
    </source>
</evidence>
<keyword evidence="2" id="KW-0479">Metal-binding</keyword>
<evidence type="ECO:0000256" key="1">
    <source>
        <dbReference type="ARBA" id="ARBA00008416"/>
    </source>
</evidence>
<dbReference type="SUPFAM" id="SSF51182">
    <property type="entry name" value="RmlC-like cupins"/>
    <property type="match status" value="1"/>
</dbReference>
<feature type="binding site" evidence="2">
    <location>
        <position position="107"/>
    </location>
    <ligand>
        <name>Fe cation</name>
        <dbReference type="ChEBI" id="CHEBI:24875"/>
    </ligand>
</feature>
<dbReference type="Proteomes" id="UP000739565">
    <property type="component" value="Unassembled WGS sequence"/>
</dbReference>
<keyword evidence="2" id="KW-0408">Iron</keyword>
<feature type="binding site" evidence="2">
    <location>
        <position position="105"/>
    </location>
    <ligand>
        <name>Fe cation</name>
        <dbReference type="ChEBI" id="CHEBI:24875"/>
    </ligand>
</feature>
<dbReference type="EMBL" id="JAHXRI010000006">
    <property type="protein sequence ID" value="MBZ1349842.1"/>
    <property type="molecule type" value="Genomic_DNA"/>
</dbReference>
<dbReference type="InterPro" id="IPR011051">
    <property type="entry name" value="RmlC_Cupin_sf"/>
</dbReference>
<name>A0A953N8X3_9BURK</name>
<evidence type="ECO:0000256" key="3">
    <source>
        <dbReference type="RuleBase" id="RU003457"/>
    </source>
</evidence>
<comment type="similarity">
    <text evidence="1 3">Belongs to the pirin family.</text>
</comment>
<dbReference type="InterPro" id="IPR012093">
    <property type="entry name" value="Pirin"/>
</dbReference>
<evidence type="ECO:0000259" key="4">
    <source>
        <dbReference type="Pfam" id="PF02678"/>
    </source>
</evidence>
<dbReference type="InterPro" id="IPR014710">
    <property type="entry name" value="RmlC-like_jellyroll"/>
</dbReference>
<dbReference type="RefSeq" id="WP_259660258.1">
    <property type="nucleotide sequence ID" value="NZ_JAHXRI010000006.1"/>
</dbReference>
<dbReference type="CDD" id="cd02909">
    <property type="entry name" value="cupin_pirin_N"/>
    <property type="match status" value="1"/>
</dbReference>
<proteinExistence type="inferred from homology"/>
<dbReference type="InterPro" id="IPR003829">
    <property type="entry name" value="Pirin_N_dom"/>
</dbReference>
<dbReference type="Pfam" id="PF05726">
    <property type="entry name" value="Pirin_C"/>
    <property type="match status" value="1"/>
</dbReference>
<evidence type="ECO:0000256" key="2">
    <source>
        <dbReference type="PIRSR" id="PIRSR006232-1"/>
    </source>
</evidence>
<feature type="domain" description="Pirin C-terminal" evidence="5">
    <location>
        <begin position="182"/>
        <end position="284"/>
    </location>
</feature>
<dbReference type="CDD" id="cd02247">
    <property type="entry name" value="cupin_pirin_C"/>
    <property type="match status" value="1"/>
</dbReference>
<protein>
    <submittedName>
        <fullName evidence="6">Pirin family protein</fullName>
    </submittedName>
</protein>
<dbReference type="Gene3D" id="2.60.120.10">
    <property type="entry name" value="Jelly Rolls"/>
    <property type="match status" value="2"/>
</dbReference>
<keyword evidence="7" id="KW-1185">Reference proteome</keyword>
<dbReference type="PANTHER" id="PTHR43594:SF1">
    <property type="entry name" value="QUERCETIN 2,3-DIOXYGENASE PA2418-RELATED"/>
    <property type="match status" value="1"/>
</dbReference>
<accession>A0A953N8X3</accession>
<gene>
    <name evidence="6" type="ORF">KZZ10_04215</name>
</gene>
<dbReference type="InterPro" id="IPR053186">
    <property type="entry name" value="QDO-related"/>
</dbReference>
<feature type="binding site" evidence="2">
    <location>
        <position position="61"/>
    </location>
    <ligand>
        <name>Fe cation</name>
        <dbReference type="ChEBI" id="CHEBI:24875"/>
    </ligand>
</feature>
<dbReference type="AlphaFoldDB" id="A0A953N8X3"/>
<organism evidence="6 7">
    <name type="scientific">Zwartia hollandica</name>
    <dbReference type="NCBI Taxonomy" id="324606"/>
    <lineage>
        <taxon>Bacteria</taxon>
        <taxon>Pseudomonadati</taxon>
        <taxon>Pseudomonadota</taxon>
        <taxon>Betaproteobacteria</taxon>
        <taxon>Burkholderiales</taxon>
        <taxon>Alcaligenaceae</taxon>
        <taxon>Zwartia</taxon>
    </lineage>
</organism>
<dbReference type="PANTHER" id="PTHR43594">
    <property type="entry name" value="QUERCETIN 2,3-DIOXYGENASE"/>
    <property type="match status" value="1"/>
</dbReference>
<comment type="caution">
    <text evidence="6">The sequence shown here is derived from an EMBL/GenBank/DDBJ whole genome shotgun (WGS) entry which is preliminary data.</text>
</comment>
<dbReference type="PIRSF" id="PIRSF006232">
    <property type="entry name" value="Pirin"/>
    <property type="match status" value="1"/>
</dbReference>
<feature type="binding site" evidence="2">
    <location>
        <position position="63"/>
    </location>
    <ligand>
        <name>Fe cation</name>
        <dbReference type="ChEBI" id="CHEBI:24875"/>
    </ligand>
</feature>
<evidence type="ECO:0000313" key="6">
    <source>
        <dbReference type="EMBL" id="MBZ1349842.1"/>
    </source>
</evidence>
<comment type="cofactor">
    <cofactor evidence="2">
        <name>Fe cation</name>
        <dbReference type="ChEBI" id="CHEBI:24875"/>
    </cofactor>
    <text evidence="2">Binds 1 Fe cation per subunit.</text>
</comment>
<dbReference type="GO" id="GO:0046872">
    <property type="term" value="F:metal ion binding"/>
    <property type="evidence" value="ECO:0007669"/>
    <property type="project" value="UniProtKB-KW"/>
</dbReference>
<sequence>MKKLMSVQGNDRGHWVGDGFPVRTLFFYQDMGEQMSPFLMLDFAGPMQFPPTTARKGVGSHPHRGFETVTFVYEGEVEHKDSTGQGGVIGPGEVQWMTAGAGILHEEFHSAAFAREGGVMQMIQLWVNLPAKDKMTAPGYQPILRQQIPELALANASGTARVIAGSFGGQTGPARTFTPMQVVDLKLVKGATLTIPVPEGWSTGLVVLHGAVQAQEGSVATDAQMLMYEHTGQDITVQVLEDTVALLLCGEPIQEPISGHGPFVMNTKAEIIQAIEDFNSGRFGRIES</sequence>
<reference evidence="6" key="1">
    <citation type="submission" date="2021-07" db="EMBL/GenBank/DDBJ databases">
        <title>New genus and species of the family Alcaligenaceae.</title>
        <authorList>
            <person name="Hahn M.W."/>
        </authorList>
    </citation>
    <scope>NUCLEOTIDE SEQUENCE</scope>
    <source>
        <strain evidence="6">LF4-65</strain>
    </source>
</reference>
<feature type="domain" description="Pirin N-terminal" evidence="4">
    <location>
        <begin position="26"/>
        <end position="127"/>
    </location>
</feature>